<keyword evidence="4" id="KW-0804">Transcription</keyword>
<dbReference type="Proteomes" id="UP001372338">
    <property type="component" value="Unassembled WGS sequence"/>
</dbReference>
<evidence type="ECO:0000256" key="4">
    <source>
        <dbReference type="ARBA" id="ARBA00023163"/>
    </source>
</evidence>
<gene>
    <name evidence="7" type="ORF">RIF29_38409</name>
</gene>
<evidence type="ECO:0000256" key="5">
    <source>
        <dbReference type="ARBA" id="ARBA00023242"/>
    </source>
</evidence>
<dbReference type="PANTHER" id="PTHR16223">
    <property type="entry name" value="TRANSCRIPTION FACTOR BHLH83-RELATED"/>
    <property type="match status" value="1"/>
</dbReference>
<dbReference type="EMBL" id="JAYWIO010000008">
    <property type="protein sequence ID" value="KAK7243603.1"/>
    <property type="molecule type" value="Genomic_DNA"/>
</dbReference>
<keyword evidence="2" id="KW-0805">Transcription regulation</keyword>
<evidence type="ECO:0000256" key="1">
    <source>
        <dbReference type="ARBA" id="ARBA00004123"/>
    </source>
</evidence>
<sequence length="307" mass="34242">MDSSIGLLRYPSAPSSLLTNLKDEAFRSEDNQQCYFPSTTSEMDTMLSNLISSNNGWSNSELMEEFGGKPMKQETGESVSQQNGYSYGGFYQFRIFKKTLLNLKSVSGIAPVSLGLAALKEQIDENENESLEENCDQSRNLVYGNGSCKCYMPSFTGEFWEDSAFNNQKTATEEIMISTSNALGLGSQDTDPCYQNLGLTNHLGLPSPSTKMASMEKFLQIQGSVPCKIRAKRGFATHPRSIAERVRRTKISERIKKLQGLFPQSDKQTSTADMLDLTVEYIKDLQEQVKILGDNKAKCNCSRNQKQ</sequence>
<accession>A0AAN9HSC3</accession>
<organism evidence="7 8">
    <name type="scientific">Crotalaria pallida</name>
    <name type="common">Smooth rattlebox</name>
    <name type="synonym">Crotalaria striata</name>
    <dbReference type="NCBI Taxonomy" id="3830"/>
    <lineage>
        <taxon>Eukaryota</taxon>
        <taxon>Viridiplantae</taxon>
        <taxon>Streptophyta</taxon>
        <taxon>Embryophyta</taxon>
        <taxon>Tracheophyta</taxon>
        <taxon>Spermatophyta</taxon>
        <taxon>Magnoliopsida</taxon>
        <taxon>eudicotyledons</taxon>
        <taxon>Gunneridae</taxon>
        <taxon>Pentapetalae</taxon>
        <taxon>rosids</taxon>
        <taxon>fabids</taxon>
        <taxon>Fabales</taxon>
        <taxon>Fabaceae</taxon>
        <taxon>Papilionoideae</taxon>
        <taxon>50 kb inversion clade</taxon>
        <taxon>genistoids sensu lato</taxon>
        <taxon>core genistoids</taxon>
        <taxon>Crotalarieae</taxon>
        <taxon>Crotalaria</taxon>
    </lineage>
</organism>
<proteinExistence type="predicted"/>
<keyword evidence="3" id="KW-0238">DNA-binding</keyword>
<dbReference type="InterPro" id="IPR011598">
    <property type="entry name" value="bHLH_dom"/>
</dbReference>
<dbReference type="SMART" id="SM00353">
    <property type="entry name" value="HLH"/>
    <property type="match status" value="1"/>
</dbReference>
<evidence type="ECO:0000256" key="2">
    <source>
        <dbReference type="ARBA" id="ARBA00023015"/>
    </source>
</evidence>
<dbReference type="GO" id="GO:0005634">
    <property type="term" value="C:nucleus"/>
    <property type="evidence" value="ECO:0007669"/>
    <property type="project" value="UniProtKB-SubCell"/>
</dbReference>
<evidence type="ECO:0000313" key="7">
    <source>
        <dbReference type="EMBL" id="KAK7243603.1"/>
    </source>
</evidence>
<protein>
    <recommendedName>
        <fullName evidence="6">BHLH domain-containing protein</fullName>
    </recommendedName>
</protein>
<dbReference type="InterPro" id="IPR036638">
    <property type="entry name" value="HLH_DNA-bd_sf"/>
</dbReference>
<comment type="caution">
    <text evidence="7">The sequence shown here is derived from an EMBL/GenBank/DDBJ whole genome shotgun (WGS) entry which is preliminary data.</text>
</comment>
<dbReference type="Pfam" id="PF00010">
    <property type="entry name" value="HLH"/>
    <property type="match status" value="1"/>
</dbReference>
<evidence type="ECO:0000259" key="6">
    <source>
        <dbReference type="PROSITE" id="PS50888"/>
    </source>
</evidence>
<keyword evidence="8" id="KW-1185">Reference proteome</keyword>
<dbReference type="AlphaFoldDB" id="A0AAN9HSC3"/>
<comment type="subcellular location">
    <subcellularLocation>
        <location evidence="1">Nucleus</location>
    </subcellularLocation>
</comment>
<keyword evidence="5" id="KW-0539">Nucleus</keyword>
<feature type="domain" description="BHLH" evidence="6">
    <location>
        <begin position="235"/>
        <end position="285"/>
    </location>
</feature>
<name>A0AAN9HSC3_CROPI</name>
<dbReference type="GO" id="GO:0000981">
    <property type="term" value="F:DNA-binding transcription factor activity, RNA polymerase II-specific"/>
    <property type="evidence" value="ECO:0007669"/>
    <property type="project" value="TreeGrafter"/>
</dbReference>
<evidence type="ECO:0000256" key="3">
    <source>
        <dbReference type="ARBA" id="ARBA00023125"/>
    </source>
</evidence>
<dbReference type="FunFam" id="4.10.280.10:FF:000021">
    <property type="entry name" value="Transcription factor bHLH130 family"/>
    <property type="match status" value="1"/>
</dbReference>
<dbReference type="GO" id="GO:0046983">
    <property type="term" value="F:protein dimerization activity"/>
    <property type="evidence" value="ECO:0007669"/>
    <property type="project" value="InterPro"/>
</dbReference>
<evidence type="ECO:0000313" key="8">
    <source>
        <dbReference type="Proteomes" id="UP001372338"/>
    </source>
</evidence>
<reference evidence="7 8" key="1">
    <citation type="submission" date="2024-01" db="EMBL/GenBank/DDBJ databases">
        <title>The genomes of 5 underutilized Papilionoideae crops provide insights into root nodulation and disease resistanc.</title>
        <authorList>
            <person name="Yuan L."/>
        </authorList>
    </citation>
    <scope>NUCLEOTIDE SEQUENCE [LARGE SCALE GENOMIC DNA]</scope>
    <source>
        <strain evidence="7">ZHUSHIDOU_FW_LH</strain>
        <tissue evidence="7">Leaf</tissue>
    </source>
</reference>
<dbReference type="InterPro" id="IPR045843">
    <property type="entry name" value="IND-like"/>
</dbReference>
<dbReference type="PANTHER" id="PTHR16223:SF345">
    <property type="entry name" value="TRANSCRIPTION FACTOR BHLH130-LIKE"/>
    <property type="match status" value="1"/>
</dbReference>
<dbReference type="PROSITE" id="PS50888">
    <property type="entry name" value="BHLH"/>
    <property type="match status" value="1"/>
</dbReference>
<dbReference type="GO" id="GO:0000978">
    <property type="term" value="F:RNA polymerase II cis-regulatory region sequence-specific DNA binding"/>
    <property type="evidence" value="ECO:0007669"/>
    <property type="project" value="TreeGrafter"/>
</dbReference>
<dbReference type="Gene3D" id="4.10.280.10">
    <property type="entry name" value="Helix-loop-helix DNA-binding domain"/>
    <property type="match status" value="1"/>
</dbReference>
<dbReference type="SUPFAM" id="SSF47459">
    <property type="entry name" value="HLH, helix-loop-helix DNA-binding domain"/>
    <property type="match status" value="1"/>
</dbReference>